<proteinExistence type="predicted"/>
<sequence>MNQDTLFQGIIFGGIYGVSFFIVYLFARQKSPASALQFTVGSWIGLMAFVLIGDGPTSCVFFVVIFFASFFVFRTKATGSLKDFFTANKIYKATTVPEQVSNLLGTQYYSCAELTLTNPSGETIQANWWQGRASSIVKAGSVYVNSYSYYLAISFAPNTISEAFKQAARAKMDTSGFTFRQKFKRWFVLDTKTPVRITETEDGSFVIIWQTYHDVERFRHYIDWLKANLFDTTPVEVVKKPLEEESTSILQPEVVTRPAIPTSRHQHEQALGLAPNVSVHSRR</sequence>
<name>A0A327NKC5_9BACT</name>
<keyword evidence="2" id="KW-0812">Transmembrane</keyword>
<comment type="caution">
    <text evidence="3">The sequence shown here is derived from an EMBL/GenBank/DDBJ whole genome shotgun (WGS) entry which is preliminary data.</text>
</comment>
<evidence type="ECO:0000256" key="2">
    <source>
        <dbReference type="SAM" id="Phobius"/>
    </source>
</evidence>
<feature type="transmembrane region" description="Helical" evidence="2">
    <location>
        <begin position="34"/>
        <end position="52"/>
    </location>
</feature>
<reference evidence="3 4" key="1">
    <citation type="submission" date="2018-06" db="EMBL/GenBank/DDBJ databases">
        <title>Spirosoma sp. HMF3257 Genome sequencing and assembly.</title>
        <authorList>
            <person name="Kang H."/>
            <person name="Cha I."/>
            <person name="Kim H."/>
            <person name="Kang J."/>
            <person name="Joh K."/>
        </authorList>
    </citation>
    <scope>NUCLEOTIDE SEQUENCE [LARGE SCALE GENOMIC DNA]</scope>
    <source>
        <strain evidence="3 4">HMF3257</strain>
    </source>
</reference>
<evidence type="ECO:0000313" key="4">
    <source>
        <dbReference type="Proteomes" id="UP000249016"/>
    </source>
</evidence>
<evidence type="ECO:0000256" key="1">
    <source>
        <dbReference type="SAM" id="MobiDB-lite"/>
    </source>
</evidence>
<keyword evidence="2" id="KW-1133">Transmembrane helix</keyword>
<accession>A0A327NKC5</accession>
<organism evidence="3 4">
    <name type="scientific">Spirosoma telluris</name>
    <dbReference type="NCBI Taxonomy" id="2183553"/>
    <lineage>
        <taxon>Bacteria</taxon>
        <taxon>Pseudomonadati</taxon>
        <taxon>Bacteroidota</taxon>
        <taxon>Cytophagia</taxon>
        <taxon>Cytophagales</taxon>
        <taxon>Cytophagaceae</taxon>
        <taxon>Spirosoma</taxon>
    </lineage>
</organism>
<evidence type="ECO:0000313" key="3">
    <source>
        <dbReference type="EMBL" id="RAI75830.1"/>
    </source>
</evidence>
<dbReference type="AlphaFoldDB" id="A0A327NKC5"/>
<gene>
    <name evidence="3" type="ORF">HMF3257_19720</name>
</gene>
<protein>
    <submittedName>
        <fullName evidence="3">Uncharacterized protein</fullName>
    </submittedName>
</protein>
<dbReference type="RefSeq" id="WP_111344665.1">
    <property type="nucleotide sequence ID" value="NZ_QLII01000001.1"/>
</dbReference>
<dbReference type="EMBL" id="QLII01000001">
    <property type="protein sequence ID" value="RAI75830.1"/>
    <property type="molecule type" value="Genomic_DNA"/>
</dbReference>
<feature type="transmembrane region" description="Helical" evidence="2">
    <location>
        <begin position="6"/>
        <end position="27"/>
    </location>
</feature>
<keyword evidence="4" id="KW-1185">Reference proteome</keyword>
<keyword evidence="2" id="KW-0472">Membrane</keyword>
<feature type="region of interest" description="Disordered" evidence="1">
    <location>
        <begin position="261"/>
        <end position="283"/>
    </location>
</feature>
<dbReference type="Proteomes" id="UP000249016">
    <property type="component" value="Unassembled WGS sequence"/>
</dbReference>
<dbReference type="OrthoDB" id="941334at2"/>